<dbReference type="Proteomes" id="UP001370299">
    <property type="component" value="Unassembled WGS sequence"/>
</dbReference>
<dbReference type="CDD" id="cd00093">
    <property type="entry name" value="HTH_XRE"/>
    <property type="match status" value="1"/>
</dbReference>
<evidence type="ECO:0000313" key="3">
    <source>
        <dbReference type="EMBL" id="MEK0173072.1"/>
    </source>
</evidence>
<keyword evidence="4" id="KW-1185">Reference proteome</keyword>
<dbReference type="EMBL" id="JBBLYY010000077">
    <property type="protein sequence ID" value="MEK0173072.1"/>
    <property type="molecule type" value="Genomic_DNA"/>
</dbReference>
<evidence type="ECO:0000256" key="1">
    <source>
        <dbReference type="SAM" id="Phobius"/>
    </source>
</evidence>
<evidence type="ECO:0000259" key="2">
    <source>
        <dbReference type="PROSITE" id="PS50943"/>
    </source>
</evidence>
<protein>
    <submittedName>
        <fullName evidence="3">Helix-turn-helix domain-containing protein</fullName>
    </submittedName>
</protein>
<keyword evidence="1" id="KW-0472">Membrane</keyword>
<organism evidence="3 4">
    <name type="scientific">Curtobacterium citreum</name>
    <dbReference type="NCBI Taxonomy" id="2036"/>
    <lineage>
        <taxon>Bacteria</taxon>
        <taxon>Bacillati</taxon>
        <taxon>Actinomycetota</taxon>
        <taxon>Actinomycetes</taxon>
        <taxon>Micrococcales</taxon>
        <taxon>Microbacteriaceae</taxon>
        <taxon>Curtobacterium</taxon>
    </lineage>
</organism>
<dbReference type="InterPro" id="IPR010982">
    <property type="entry name" value="Lambda_DNA-bd_dom_sf"/>
</dbReference>
<feature type="transmembrane region" description="Helical" evidence="1">
    <location>
        <begin position="95"/>
        <end position="122"/>
    </location>
</feature>
<dbReference type="Pfam" id="PF01381">
    <property type="entry name" value="HTH_3"/>
    <property type="match status" value="1"/>
</dbReference>
<dbReference type="PROSITE" id="PS50943">
    <property type="entry name" value="HTH_CROC1"/>
    <property type="match status" value="1"/>
</dbReference>
<reference evidence="3 4" key="1">
    <citation type="submission" date="2024-03" db="EMBL/GenBank/DDBJ databases">
        <title>Whole genomes of four grape xylem sap localized bacterial endophytes.</title>
        <authorList>
            <person name="Kumar G."/>
            <person name="Savka M.A."/>
        </authorList>
    </citation>
    <scope>NUCLEOTIDE SEQUENCE [LARGE SCALE GENOMIC DNA]</scope>
    <source>
        <strain evidence="3 4">RIT_GXS8</strain>
    </source>
</reference>
<evidence type="ECO:0000313" key="4">
    <source>
        <dbReference type="Proteomes" id="UP001370299"/>
    </source>
</evidence>
<gene>
    <name evidence="3" type="ORF">WMN62_16480</name>
</gene>
<dbReference type="InterPro" id="IPR001387">
    <property type="entry name" value="Cro/C1-type_HTH"/>
</dbReference>
<dbReference type="SUPFAM" id="SSF47413">
    <property type="entry name" value="lambda repressor-like DNA-binding domains"/>
    <property type="match status" value="1"/>
</dbReference>
<keyword evidence="1" id="KW-1133">Transmembrane helix</keyword>
<name>A0ABU8YEX6_9MICO</name>
<dbReference type="Gene3D" id="1.10.260.40">
    <property type="entry name" value="lambda repressor-like DNA-binding domains"/>
    <property type="match status" value="1"/>
</dbReference>
<feature type="domain" description="HTH cro/C1-type" evidence="2">
    <location>
        <begin position="6"/>
        <end position="59"/>
    </location>
</feature>
<comment type="caution">
    <text evidence="3">The sequence shown here is derived from an EMBL/GenBank/DDBJ whole genome shotgun (WGS) entry which is preliminary data.</text>
</comment>
<sequence>MNEMRIGELRRLRGWTQERLAEASGLAVRTVQRMESGNDASLESLSSVAAALEVPVRDLFVTEERESLEPGVRGLDERAELQQVQRDSATRGWQYLYSGVGIVVTLGTIALIGAGIWTGIAILVIPVYWAAGRLLSQFLMATVVEPSLDRRYPLSRSRRITPGN</sequence>
<proteinExistence type="predicted"/>
<dbReference type="SMART" id="SM00530">
    <property type="entry name" value="HTH_XRE"/>
    <property type="match status" value="1"/>
</dbReference>
<keyword evidence="1" id="KW-0812">Transmembrane</keyword>
<accession>A0ABU8YEX6</accession>
<dbReference type="RefSeq" id="WP_123311605.1">
    <property type="nucleotide sequence ID" value="NZ_JBBKAP010000076.1"/>
</dbReference>